<dbReference type="EMBL" id="KZ502032">
    <property type="protein sequence ID" value="PKU84773.1"/>
    <property type="molecule type" value="Genomic_DNA"/>
</dbReference>
<protein>
    <submittedName>
        <fullName evidence="2">Uncharacterized protein</fullName>
    </submittedName>
</protein>
<evidence type="ECO:0000313" key="2">
    <source>
        <dbReference type="EMBL" id="PKU84773.1"/>
    </source>
</evidence>
<sequence length="57" mass="6412">MNESISPRPPQHKRNYTKNYFKKAGYEPHSFEKEYLGFGSSGSGSNPSIARVSSMND</sequence>
<name>A0A2I0XA38_9ASPA</name>
<dbReference type="AlphaFoldDB" id="A0A2I0XA38"/>
<gene>
    <name evidence="2" type="ORF">MA16_Dca008183</name>
</gene>
<proteinExistence type="predicted"/>
<dbReference type="Proteomes" id="UP000233837">
    <property type="component" value="Unassembled WGS sequence"/>
</dbReference>
<evidence type="ECO:0000313" key="3">
    <source>
        <dbReference type="Proteomes" id="UP000233837"/>
    </source>
</evidence>
<reference evidence="2 3" key="2">
    <citation type="journal article" date="2017" name="Nature">
        <title>The Apostasia genome and the evolution of orchids.</title>
        <authorList>
            <person name="Zhang G.Q."/>
            <person name="Liu K.W."/>
            <person name="Li Z."/>
            <person name="Lohaus R."/>
            <person name="Hsiao Y.Y."/>
            <person name="Niu S.C."/>
            <person name="Wang J.Y."/>
            <person name="Lin Y.C."/>
            <person name="Xu Q."/>
            <person name="Chen L.J."/>
            <person name="Yoshida K."/>
            <person name="Fujiwara S."/>
            <person name="Wang Z.W."/>
            <person name="Zhang Y.Q."/>
            <person name="Mitsuda N."/>
            <person name="Wang M."/>
            <person name="Liu G.H."/>
            <person name="Pecoraro L."/>
            <person name="Huang H.X."/>
            <person name="Xiao X.J."/>
            <person name="Lin M."/>
            <person name="Wu X.Y."/>
            <person name="Wu W.L."/>
            <person name="Chen Y.Y."/>
            <person name="Chang S.B."/>
            <person name="Sakamoto S."/>
            <person name="Ohme-Takagi M."/>
            <person name="Yagi M."/>
            <person name="Zeng S.J."/>
            <person name="Shen C.Y."/>
            <person name="Yeh C.M."/>
            <person name="Luo Y.B."/>
            <person name="Tsai W.C."/>
            <person name="Van de Peer Y."/>
            <person name="Liu Z.J."/>
        </authorList>
    </citation>
    <scope>NUCLEOTIDE SEQUENCE [LARGE SCALE GENOMIC DNA]</scope>
    <source>
        <tissue evidence="2">The whole plant</tissue>
    </source>
</reference>
<accession>A0A2I0XA38</accession>
<evidence type="ECO:0000256" key="1">
    <source>
        <dbReference type="SAM" id="MobiDB-lite"/>
    </source>
</evidence>
<organism evidence="2 3">
    <name type="scientific">Dendrobium catenatum</name>
    <dbReference type="NCBI Taxonomy" id="906689"/>
    <lineage>
        <taxon>Eukaryota</taxon>
        <taxon>Viridiplantae</taxon>
        <taxon>Streptophyta</taxon>
        <taxon>Embryophyta</taxon>
        <taxon>Tracheophyta</taxon>
        <taxon>Spermatophyta</taxon>
        <taxon>Magnoliopsida</taxon>
        <taxon>Liliopsida</taxon>
        <taxon>Asparagales</taxon>
        <taxon>Orchidaceae</taxon>
        <taxon>Epidendroideae</taxon>
        <taxon>Malaxideae</taxon>
        <taxon>Dendrobiinae</taxon>
        <taxon>Dendrobium</taxon>
    </lineage>
</organism>
<keyword evidence="3" id="KW-1185">Reference proteome</keyword>
<feature type="compositionally biased region" description="Polar residues" evidence="1">
    <location>
        <begin position="46"/>
        <end position="57"/>
    </location>
</feature>
<feature type="region of interest" description="Disordered" evidence="1">
    <location>
        <begin position="38"/>
        <end position="57"/>
    </location>
</feature>
<reference evidence="2 3" key="1">
    <citation type="journal article" date="2016" name="Sci. Rep.">
        <title>The Dendrobium catenatum Lindl. genome sequence provides insights into polysaccharide synthase, floral development and adaptive evolution.</title>
        <authorList>
            <person name="Zhang G.Q."/>
            <person name="Xu Q."/>
            <person name="Bian C."/>
            <person name="Tsai W.C."/>
            <person name="Yeh C.M."/>
            <person name="Liu K.W."/>
            <person name="Yoshida K."/>
            <person name="Zhang L.S."/>
            <person name="Chang S.B."/>
            <person name="Chen F."/>
            <person name="Shi Y."/>
            <person name="Su Y.Y."/>
            <person name="Zhang Y.Q."/>
            <person name="Chen L.J."/>
            <person name="Yin Y."/>
            <person name="Lin M."/>
            <person name="Huang H."/>
            <person name="Deng H."/>
            <person name="Wang Z.W."/>
            <person name="Zhu S.L."/>
            <person name="Zhao X."/>
            <person name="Deng C."/>
            <person name="Niu S.C."/>
            <person name="Huang J."/>
            <person name="Wang M."/>
            <person name="Liu G.H."/>
            <person name="Yang H.J."/>
            <person name="Xiao X.J."/>
            <person name="Hsiao Y.Y."/>
            <person name="Wu W.L."/>
            <person name="Chen Y.Y."/>
            <person name="Mitsuda N."/>
            <person name="Ohme-Takagi M."/>
            <person name="Luo Y.B."/>
            <person name="Van de Peer Y."/>
            <person name="Liu Z.J."/>
        </authorList>
    </citation>
    <scope>NUCLEOTIDE SEQUENCE [LARGE SCALE GENOMIC DNA]</scope>
    <source>
        <tissue evidence="2">The whole plant</tissue>
    </source>
</reference>